<gene>
    <name evidence="1" type="ORF">BECKDK2373C_GA0170839_102820</name>
</gene>
<organism evidence="1">
    <name type="scientific">Candidatus Kentrum sp. DK</name>
    <dbReference type="NCBI Taxonomy" id="2126562"/>
    <lineage>
        <taxon>Bacteria</taxon>
        <taxon>Pseudomonadati</taxon>
        <taxon>Pseudomonadota</taxon>
        <taxon>Gammaproteobacteria</taxon>
        <taxon>Candidatus Kentrum</taxon>
    </lineage>
</organism>
<proteinExistence type="predicted"/>
<protein>
    <submittedName>
        <fullName evidence="1">Uncharacterized protein</fullName>
    </submittedName>
</protein>
<dbReference type="EMBL" id="CAADEY010000028">
    <property type="protein sequence ID" value="VFJ50227.1"/>
    <property type="molecule type" value="Genomic_DNA"/>
</dbReference>
<sequence>MRYSVARQRERVCVVVTGMGDYTTGATGAVPLAGIFNVSEKQSFRISKWCIKKRAAAGSTARKTRQFCPKGIMFILFAPTGQDPYSQGQRPWIGLGAGSAL</sequence>
<reference evidence="1" key="1">
    <citation type="submission" date="2019-02" db="EMBL/GenBank/DDBJ databases">
        <authorList>
            <person name="Gruber-Vodicka R. H."/>
            <person name="Seah K. B. B."/>
        </authorList>
    </citation>
    <scope>NUCLEOTIDE SEQUENCE</scope>
    <source>
        <strain evidence="1">BECK_DK161</strain>
    </source>
</reference>
<dbReference type="AlphaFoldDB" id="A0A450SCV1"/>
<evidence type="ECO:0000313" key="1">
    <source>
        <dbReference type="EMBL" id="VFJ50227.1"/>
    </source>
</evidence>
<name>A0A450SCV1_9GAMM</name>
<accession>A0A450SCV1</accession>